<evidence type="ECO:0000313" key="2">
    <source>
        <dbReference type="EMBL" id="CZT20085.1"/>
    </source>
</evidence>
<proteinExistence type="predicted"/>
<name>A0A2D3V044_9PEZI</name>
<dbReference type="EMBL" id="FJUY01000008">
    <property type="protein sequence ID" value="CZT20085.1"/>
    <property type="molecule type" value="Genomic_DNA"/>
</dbReference>
<evidence type="ECO:0000256" key="1">
    <source>
        <dbReference type="SAM" id="MobiDB-lite"/>
    </source>
</evidence>
<dbReference type="GeneID" id="35601089"/>
<organism evidence="2 3">
    <name type="scientific">Ramularia collo-cygni</name>
    <dbReference type="NCBI Taxonomy" id="112498"/>
    <lineage>
        <taxon>Eukaryota</taxon>
        <taxon>Fungi</taxon>
        <taxon>Dikarya</taxon>
        <taxon>Ascomycota</taxon>
        <taxon>Pezizomycotina</taxon>
        <taxon>Dothideomycetes</taxon>
        <taxon>Dothideomycetidae</taxon>
        <taxon>Mycosphaerellales</taxon>
        <taxon>Mycosphaerellaceae</taxon>
        <taxon>Ramularia</taxon>
    </lineage>
</organism>
<accession>A0A2D3V044</accession>
<dbReference type="RefSeq" id="XP_023626974.1">
    <property type="nucleotide sequence ID" value="XM_023771206.1"/>
</dbReference>
<reference evidence="2 3" key="1">
    <citation type="submission" date="2016-03" db="EMBL/GenBank/DDBJ databases">
        <authorList>
            <person name="Ploux O."/>
        </authorList>
    </citation>
    <scope>NUCLEOTIDE SEQUENCE [LARGE SCALE GENOMIC DNA]</scope>
    <source>
        <strain evidence="2 3">URUG2</strain>
    </source>
</reference>
<dbReference type="AlphaFoldDB" id="A0A2D3V044"/>
<gene>
    <name evidence="2" type="ORF">RCC_05942</name>
</gene>
<evidence type="ECO:0000313" key="3">
    <source>
        <dbReference type="Proteomes" id="UP000225277"/>
    </source>
</evidence>
<sequence length="127" mass="14426">MYPTSILRTGKKPSRGSSKPTFHHPLPTSKSTPSSSHHIKILAKQEIQQEAQTMAFLLQQTPQERIRHKLGTTTQEEDATAAAARFKELAKREREEEAELWKVLLFKRGLMGLSMLGSEEEEEEVQV</sequence>
<keyword evidence="3" id="KW-1185">Reference proteome</keyword>
<feature type="compositionally biased region" description="Low complexity" evidence="1">
    <location>
        <begin position="27"/>
        <end position="36"/>
    </location>
</feature>
<feature type="region of interest" description="Disordered" evidence="1">
    <location>
        <begin position="1"/>
        <end position="37"/>
    </location>
</feature>
<dbReference type="Proteomes" id="UP000225277">
    <property type="component" value="Unassembled WGS sequence"/>
</dbReference>
<protein>
    <submittedName>
        <fullName evidence="2">Uncharacterized protein</fullName>
    </submittedName>
</protein>